<dbReference type="PANTHER" id="PTHR30405">
    <property type="entry name" value="TRANSPOSASE"/>
    <property type="match status" value="1"/>
</dbReference>
<sequence length="369" mass="42844">MESVKGYKFRIYPNKTQACLINKTLGSCRFVYNHFLTVRKDSWNIEHKHVNYYQTSSQLTLLKRYDEYAWLREVDSMALHESLRNLDTAFQNFFQHRARYPRYKSKHCHSQSYRTRNQSNGIRIVDNRIKLPKVGLVKAKLSRDFGGRILNATVSRTASGKYFVSLCVQEDVDVLPNGGKQIGIDVGLKAFYSDSNGHTVANPRILRSLSGKLAREQRRLAHKLPHSRNRERQRIRVARIHERIVNIRKDFLHQHSTRLTRENQTIAVEHLQVKNMMKNHSLAQAIADVSWSEFFRMLAYKAKLHGGEVLEVDTFYPSSQICHICGYQNPLTKNLSMRKWICPACATHHDRDVNAAKNILLQALKQKSA</sequence>
<evidence type="ECO:0000256" key="5">
    <source>
        <dbReference type="ARBA" id="ARBA00022833"/>
    </source>
</evidence>
<comment type="similarity">
    <text evidence="1">In the C-terminal section; belongs to the transposase 35 family.</text>
</comment>
<evidence type="ECO:0000313" key="11">
    <source>
        <dbReference type="EMBL" id="CUN84666.1"/>
    </source>
</evidence>
<dbReference type="RefSeq" id="WP_055161935.1">
    <property type="nucleotide sequence ID" value="NZ_CABIWZ010000010.1"/>
</dbReference>
<dbReference type="InterPro" id="IPR001959">
    <property type="entry name" value="Transposase"/>
</dbReference>
<dbReference type="Proteomes" id="UP000095546">
    <property type="component" value="Unassembled WGS sequence"/>
</dbReference>
<dbReference type="NCBIfam" id="NF040570">
    <property type="entry name" value="guided_TnpB"/>
    <property type="match status" value="1"/>
</dbReference>
<dbReference type="InterPro" id="IPR051399">
    <property type="entry name" value="RNA-guided_DNA_endo/Transpos"/>
</dbReference>
<proteinExistence type="inferred from homology"/>
<dbReference type="GO" id="GO:0046872">
    <property type="term" value="F:metal ion binding"/>
    <property type="evidence" value="ECO:0007669"/>
    <property type="project" value="UniProtKB-KW"/>
</dbReference>
<evidence type="ECO:0000259" key="9">
    <source>
        <dbReference type="Pfam" id="PF07282"/>
    </source>
</evidence>
<dbReference type="Pfam" id="PF07282">
    <property type="entry name" value="Cas12f1-like_TNB"/>
    <property type="match status" value="1"/>
</dbReference>
<dbReference type="InterPro" id="IPR010095">
    <property type="entry name" value="Cas12f1-like_TNB"/>
</dbReference>
<evidence type="ECO:0000259" key="10">
    <source>
        <dbReference type="Pfam" id="PF12323"/>
    </source>
</evidence>
<keyword evidence="7" id="KW-0233">DNA recombination</keyword>
<evidence type="ECO:0000256" key="2">
    <source>
        <dbReference type="ARBA" id="ARBA00011044"/>
    </source>
</evidence>
<protein>
    <submittedName>
        <fullName evidence="11">Transposase, IS605 OrfB family</fullName>
    </submittedName>
</protein>
<dbReference type="AlphaFoldDB" id="A0A174AAV4"/>
<keyword evidence="3" id="KW-0815">Transposition</keyword>
<dbReference type="Pfam" id="PF12323">
    <property type="entry name" value="HTH_OrfB_IS605"/>
    <property type="match status" value="1"/>
</dbReference>
<evidence type="ECO:0000256" key="3">
    <source>
        <dbReference type="ARBA" id="ARBA00022578"/>
    </source>
</evidence>
<evidence type="ECO:0000313" key="12">
    <source>
        <dbReference type="Proteomes" id="UP000095546"/>
    </source>
</evidence>
<keyword evidence="12" id="KW-1185">Reference proteome</keyword>
<dbReference type="InterPro" id="IPR053522">
    <property type="entry name" value="RNA-guided_endonuclease_TnpB"/>
</dbReference>
<feature type="domain" description="Transposase putative helix-turn-helix" evidence="10">
    <location>
        <begin position="5"/>
        <end position="44"/>
    </location>
</feature>
<dbReference type="Pfam" id="PF01385">
    <property type="entry name" value="OrfB_IS605"/>
    <property type="match status" value="1"/>
</dbReference>
<gene>
    <name evidence="11" type="ORF">ERS852385_01503</name>
</gene>
<dbReference type="NCBIfam" id="TIGR01766">
    <property type="entry name" value="IS200/IS605 family accessory protein TnpB-like domain"/>
    <property type="match status" value="1"/>
</dbReference>
<reference evidence="11 12" key="1">
    <citation type="submission" date="2015-09" db="EMBL/GenBank/DDBJ databases">
        <authorList>
            <consortium name="Pathogen Informatics"/>
        </authorList>
    </citation>
    <scope>NUCLEOTIDE SEQUENCE [LARGE SCALE GENOMIC DNA]</scope>
    <source>
        <strain evidence="11 12">2789STDY5608828</strain>
    </source>
</reference>
<keyword evidence="5" id="KW-0862">Zinc</keyword>
<evidence type="ECO:0000259" key="8">
    <source>
        <dbReference type="Pfam" id="PF01385"/>
    </source>
</evidence>
<dbReference type="EMBL" id="CYYU01000010">
    <property type="protein sequence ID" value="CUN84666.1"/>
    <property type="molecule type" value="Genomic_DNA"/>
</dbReference>
<dbReference type="InterPro" id="IPR021027">
    <property type="entry name" value="Transposase_put_HTH"/>
</dbReference>
<feature type="domain" description="Cas12f1-like TNB" evidence="9">
    <location>
        <begin position="291"/>
        <end position="359"/>
    </location>
</feature>
<dbReference type="GO" id="GO:0032196">
    <property type="term" value="P:transposition"/>
    <property type="evidence" value="ECO:0007669"/>
    <property type="project" value="UniProtKB-KW"/>
</dbReference>
<evidence type="ECO:0000256" key="4">
    <source>
        <dbReference type="ARBA" id="ARBA00022723"/>
    </source>
</evidence>
<accession>A0A174AAV4</accession>
<dbReference type="OrthoDB" id="1669530at2"/>
<name>A0A174AAV4_9FIRM</name>
<dbReference type="NCBIfam" id="NF038281">
    <property type="entry name" value="IS200_TnpB"/>
    <property type="match status" value="1"/>
</dbReference>
<evidence type="ECO:0000256" key="7">
    <source>
        <dbReference type="ARBA" id="ARBA00023172"/>
    </source>
</evidence>
<dbReference type="GO" id="GO:0003677">
    <property type="term" value="F:DNA binding"/>
    <property type="evidence" value="ECO:0007669"/>
    <property type="project" value="UniProtKB-KW"/>
</dbReference>
<comment type="similarity">
    <text evidence="2">In the N-terminal section; belongs to the transposase 2 family.</text>
</comment>
<keyword evidence="6" id="KW-0238">DNA-binding</keyword>
<evidence type="ECO:0000256" key="1">
    <source>
        <dbReference type="ARBA" id="ARBA00008761"/>
    </source>
</evidence>
<evidence type="ECO:0000256" key="6">
    <source>
        <dbReference type="ARBA" id="ARBA00023125"/>
    </source>
</evidence>
<feature type="domain" description="Probable transposase IS891/IS1136/IS1341" evidence="8">
    <location>
        <begin position="167"/>
        <end position="279"/>
    </location>
</feature>
<organism evidence="11 12">
    <name type="scientific">Mitsuokella jalaludinii</name>
    <dbReference type="NCBI Taxonomy" id="187979"/>
    <lineage>
        <taxon>Bacteria</taxon>
        <taxon>Bacillati</taxon>
        <taxon>Bacillota</taxon>
        <taxon>Negativicutes</taxon>
        <taxon>Selenomonadales</taxon>
        <taxon>Selenomonadaceae</taxon>
        <taxon>Mitsuokella</taxon>
    </lineage>
</organism>
<dbReference type="PANTHER" id="PTHR30405:SF25">
    <property type="entry name" value="RNA-GUIDED DNA ENDONUCLEASE INSQ-RELATED"/>
    <property type="match status" value="1"/>
</dbReference>
<keyword evidence="4" id="KW-0479">Metal-binding</keyword>
<dbReference type="GO" id="GO:0006310">
    <property type="term" value="P:DNA recombination"/>
    <property type="evidence" value="ECO:0007669"/>
    <property type="project" value="UniProtKB-KW"/>
</dbReference>